<feature type="transmembrane region" description="Helical" evidence="1">
    <location>
        <begin position="223"/>
        <end position="245"/>
    </location>
</feature>
<evidence type="ECO:0000313" key="2">
    <source>
        <dbReference type="EMBL" id="GGH18819.1"/>
    </source>
</evidence>
<keyword evidence="1" id="KW-0812">Transmembrane</keyword>
<dbReference type="Proteomes" id="UP000659344">
    <property type="component" value="Unassembled WGS sequence"/>
</dbReference>
<dbReference type="EMBL" id="BMFT01000001">
    <property type="protein sequence ID" value="GGH18819.1"/>
    <property type="molecule type" value="Genomic_DNA"/>
</dbReference>
<evidence type="ECO:0000256" key="1">
    <source>
        <dbReference type="SAM" id="Phobius"/>
    </source>
</evidence>
<proteinExistence type="predicted"/>
<dbReference type="RefSeq" id="WP_188537313.1">
    <property type="nucleotide sequence ID" value="NZ_BMFT01000001.1"/>
</dbReference>
<keyword evidence="1" id="KW-0472">Membrane</keyword>
<keyword evidence="1" id="KW-1133">Transmembrane helix</keyword>
<protein>
    <submittedName>
        <fullName evidence="2">Uncharacterized protein</fullName>
    </submittedName>
</protein>
<organism evidence="2 3">
    <name type="scientific">Paenibacillus segetis</name>
    <dbReference type="NCBI Taxonomy" id="1325360"/>
    <lineage>
        <taxon>Bacteria</taxon>
        <taxon>Bacillati</taxon>
        <taxon>Bacillota</taxon>
        <taxon>Bacilli</taxon>
        <taxon>Bacillales</taxon>
        <taxon>Paenibacillaceae</taxon>
        <taxon>Paenibacillus</taxon>
    </lineage>
</organism>
<name>A0ABQ1YAH2_9BACL</name>
<accession>A0ABQ1YAH2</accession>
<gene>
    <name evidence="2" type="ORF">GCM10008013_15050</name>
</gene>
<reference evidence="3" key="1">
    <citation type="journal article" date="2019" name="Int. J. Syst. Evol. Microbiol.">
        <title>The Global Catalogue of Microorganisms (GCM) 10K type strain sequencing project: providing services to taxonomists for standard genome sequencing and annotation.</title>
        <authorList>
            <consortium name="The Broad Institute Genomics Platform"/>
            <consortium name="The Broad Institute Genome Sequencing Center for Infectious Disease"/>
            <person name="Wu L."/>
            <person name="Ma J."/>
        </authorList>
    </citation>
    <scope>NUCLEOTIDE SEQUENCE [LARGE SCALE GENOMIC DNA]</scope>
    <source>
        <strain evidence="3">CGMCC 1.12769</strain>
    </source>
</reference>
<evidence type="ECO:0000313" key="3">
    <source>
        <dbReference type="Proteomes" id="UP000659344"/>
    </source>
</evidence>
<keyword evidence="3" id="KW-1185">Reference proteome</keyword>
<sequence>MLVNIECPIEFLDYKFYKSKSTGQVYCSLTFNNLTNKLIKGLKATIYCYDQFGDAVVEGNNRVECKIDFNDGLARNQRTDKKVLLSEFPNTRKIEIDILKVLYDDKTIWSKDTTELEKVDLIKIENPRLLEFVKLRAGEDAIYLARKYEHRWICLCGRLNHEHQFNCLRCSREKIDALTNYSDEEKISNDLKAHEEHTSEEQRLIMEKSERQREITKHKVKKLTKYCSIAVAILLITGIVIYGFMTKFTFSRGDNETLVEDVVVDQQVNERDYPLAEDWIVDTTFVEVEGEKGLGEFTINYRKDGIVKSKIISNIIRPEIIDIDNNGLSEVVFKHAIELPEIFYAETLYWEDVYDFDMATEELYFESVRYPDYYKDYFIPANNLLLAECNNSAEKQAYGVLLQAAEDLINGNFTPDQNHQRITNLIDANILANKLKITRIKDKFYVYGITYDMEISKAIEILGDPDESFEVDSKVAIWYLDNDLELYVEYYSDEPIFYIALGEFDKMIKQEVINMLGGTLEHEQDGNIEYDYYLTPSQYLSFGIMPKEGRFRIQIMNPDVIYATGGSHQFYTMK</sequence>
<comment type="caution">
    <text evidence="2">The sequence shown here is derived from an EMBL/GenBank/DDBJ whole genome shotgun (WGS) entry which is preliminary data.</text>
</comment>